<sequence>MAPLNVAHLEELFTEDADSLDRIYYWYEQLSEYEIEENETRENLEIVVRALKWIMQYEHTRAEELKELAEKEAASITEKEDNWEEERENMKKELRVLREKITSTAGADELNETFRAQIDSLGEENAYLKAQNRDRDRELADQRDKAEEFSSRIEQLEKERNALISQQSHLDDTIRELNRRLSSKCDQSAKSESETRKLRQRSEQAAKLSSQLQEVVHHNEQLTAEVERLADALSSATAYIEDTTDKYAAMRQQLLNSEAIIERLSNENSTLTKQIEEGKEVLEKLESTQVESAQRFESIVKTKDTQLERFRGSIQSLQLEIEEIRARSRLDRSEECERELERLRKELVDATNLARELFGKTSSSDDHHRNAQLQLKILEQGKMLEALREQLNEEMRQREELLRNLEAKDSENMMIHAEMKRIRVAAFGSAESEINRLEVQLKFREAQIEKLTAKCSLLQVELASYSEGNFEAISDTAHRDEMESPSPGVHEKGHSDSVGGSSNKMTVDKEIETEAIPSVESGEVGKRQHKVEKEKHKGYALDSWEASAMLICSLNYELMLLMQASSYIERIELRLCFIKHFAERSMFVEELDAKEKQLQKMEKVSTDVAMEVSKMKAKYSVLQKEALEYRQRRNDTEGEEMSAKMLEYEIQLEEYKRVAESVRLSGDELARRLEEASRRLVAERIHNAQSARKLQIVERCRNEERELCAKLRHKLNENISLHARQIKLANYEADLAAVEIARLQNIVLHSVPESEYEKLTKKYKSMLQQEFFFTGDVDDTQPNEHFGVNLLKGNGDETADAEMAARNEYFKNLVAVFSDQNEYWKAENEKIRAENDELKQFLEDIEVESTVKGMIVSIERRFLSLLAEKSEREQDELLATSQFRQAQTELARRRHEWGTERKKLVSIIQNVVTSAQLRLSFDNSYRTGGKKWSFQRHSRDEHELHVLITIQATSSASKIRRNAMEMITAEQMMELKERIADIHDNQHRSEQQLEEVNLFPYYFHFERSLLIGDVLERSTSNPLLIQWLFSHFMLKFTVFISSCMLYLGEAFITKSARCKEDSSLQASKQKAEISVQLMKVEALKQSLEELKENNCDLIKLQSALQASHLNLLNVTSQLNVLKSQVEKKDAELASREEQIAELKKEICALMTANVEAEKIFADETSDKKGEEGGAAGCIQHKEDGDANGSSSAHDLGLSVEVEKHRMGIWPDSGRVSAESEESNALGDDARSFSINADLHRKTVVFDNSKAYEKKIRYIREMAEVCIQNYKDQLSYKEEAVKKYKALLENLQSERDDAQRQKYNEIHEDEFLEEKKWKRSEEILSKRELEEGKSEILRLQNEIKELEEANRNLSEQVQQNGSEELERFEVGVQVDLSDSHRSVMGSSNKLKQLDADTLSDDGMAEGNDNENTKTSETSQSRQIPKQAAEQGERGNNGRVISERLAAGASSRQIDEPQVRTQREEQLSESLRKEETKSAVLRNEIRRLKQKLTAANTKNQELQQACEDIRAEALAQIRQRYTKNDTESTDLETAYLRMEVDKLRSEVANQRRTLKSQKETIEALQKEQKKEEMKTADDEMARWREKKSREENVSMLRKKLEDAERRQQDISERLMRRERRIAQMQREESSRVADQERLNLMVAELKRGNETLLRERAEATALLTESQSAVSGLNQQVSQLKKENSSLSAKIKEMEAVLGEIQSKKVLESSCEVTVLERNEGGSAQAIYHSDEQWRALQDKLKLTERRYGETMERLTIVEKEYSNLRTEYEMLIKRERARNNDKGGSAAVAVLRDKLMAKEKVIEQLPAQKSIYIPASSEYLRCHQRNSVLIDVLLTACTQVPCTRNVERKPHEAKSNAVRHGRGRIF</sequence>
<feature type="compositionally biased region" description="Basic and acidic residues" evidence="2">
    <location>
        <begin position="1451"/>
        <end position="1473"/>
    </location>
</feature>
<dbReference type="Proteomes" id="UP000036681">
    <property type="component" value="Unplaced"/>
</dbReference>
<feature type="coiled-coil region" evidence="1">
    <location>
        <begin position="584"/>
        <end position="639"/>
    </location>
</feature>
<feature type="region of interest" description="Disordered" evidence="2">
    <location>
        <begin position="478"/>
        <end position="503"/>
    </location>
</feature>
<feature type="region of interest" description="Disordered" evidence="2">
    <location>
        <begin position="181"/>
        <end position="203"/>
    </location>
</feature>
<protein>
    <submittedName>
        <fullName evidence="4">DUF5741 domain-containing protein</fullName>
    </submittedName>
</protein>
<evidence type="ECO:0000313" key="3">
    <source>
        <dbReference type="Proteomes" id="UP000036681"/>
    </source>
</evidence>
<evidence type="ECO:0000256" key="2">
    <source>
        <dbReference type="SAM" id="MobiDB-lite"/>
    </source>
</evidence>
<feature type="coiled-coil region" evidence="1">
    <location>
        <begin position="1266"/>
        <end position="1365"/>
    </location>
</feature>
<evidence type="ECO:0000313" key="4">
    <source>
        <dbReference type="WBParaSite" id="ALUE_0000840401-mRNA-1"/>
    </source>
</evidence>
<name>A0A0M3HY66_ASCLU</name>
<feature type="region of interest" description="Disordered" evidence="2">
    <location>
        <begin position="1378"/>
        <end position="1473"/>
    </location>
</feature>
<accession>A0A0M3HY66</accession>
<feature type="compositionally biased region" description="Basic and acidic residues" evidence="2">
    <location>
        <begin position="187"/>
        <end position="203"/>
    </location>
</feature>
<dbReference type="WBParaSite" id="ALUE_0000840401-mRNA-1">
    <property type="protein sequence ID" value="ALUE_0000840401-mRNA-1"/>
    <property type="gene ID" value="ALUE_0000840401"/>
</dbReference>
<reference evidence="4" key="1">
    <citation type="submission" date="2016-05" db="UniProtKB">
        <authorList>
            <consortium name="WormBaseParasite"/>
        </authorList>
    </citation>
    <scope>IDENTIFICATION</scope>
</reference>
<feature type="coiled-coil region" evidence="1">
    <location>
        <begin position="1118"/>
        <end position="1145"/>
    </location>
</feature>
<feature type="coiled-coil region" evidence="1">
    <location>
        <begin position="205"/>
        <end position="454"/>
    </location>
</feature>
<feature type="region of interest" description="Disordered" evidence="2">
    <location>
        <begin position="1163"/>
        <end position="1193"/>
    </location>
</feature>
<feature type="coiled-coil region" evidence="1">
    <location>
        <begin position="139"/>
        <end position="173"/>
    </location>
</feature>
<evidence type="ECO:0000256" key="1">
    <source>
        <dbReference type="SAM" id="Coils"/>
    </source>
</evidence>
<keyword evidence="3" id="KW-1185">Reference proteome</keyword>
<feature type="compositionally biased region" description="Polar residues" evidence="2">
    <location>
        <begin position="1411"/>
        <end position="1422"/>
    </location>
</feature>
<keyword evidence="1" id="KW-0175">Coiled coil</keyword>
<proteinExistence type="predicted"/>
<feature type="coiled-coil region" evidence="1">
    <location>
        <begin position="54"/>
        <end position="100"/>
    </location>
</feature>
<organism evidence="3 4">
    <name type="scientific">Ascaris lumbricoides</name>
    <name type="common">Giant roundworm</name>
    <dbReference type="NCBI Taxonomy" id="6252"/>
    <lineage>
        <taxon>Eukaryota</taxon>
        <taxon>Metazoa</taxon>
        <taxon>Ecdysozoa</taxon>
        <taxon>Nematoda</taxon>
        <taxon>Chromadorea</taxon>
        <taxon>Rhabditida</taxon>
        <taxon>Spirurina</taxon>
        <taxon>Ascaridomorpha</taxon>
        <taxon>Ascaridoidea</taxon>
        <taxon>Ascarididae</taxon>
        <taxon>Ascaris</taxon>
    </lineage>
</organism>